<name>A0A1C7DSA2_9BACL</name>
<evidence type="ECO:0000256" key="2">
    <source>
        <dbReference type="ARBA" id="ARBA00022490"/>
    </source>
</evidence>
<dbReference type="RefSeq" id="WP_008498366.1">
    <property type="nucleotide sequence ID" value="NZ_CP016537.2"/>
</dbReference>
<dbReference type="InterPro" id="IPR024187">
    <property type="entry name" value="Sig_transdc_resp-reg_cit/mal"/>
</dbReference>
<evidence type="ECO:0000259" key="11">
    <source>
        <dbReference type="PROSITE" id="PS50110"/>
    </source>
</evidence>
<dbReference type="Pfam" id="PF00072">
    <property type="entry name" value="Response_reg"/>
    <property type="match status" value="1"/>
</dbReference>
<evidence type="ECO:0000256" key="8">
    <source>
        <dbReference type="ARBA" id="ARBA00023163"/>
    </source>
</evidence>
<keyword evidence="2 9" id="KW-0963">Cytoplasm</keyword>
<proteinExistence type="predicted"/>
<dbReference type="InterPro" id="IPR001789">
    <property type="entry name" value="Sig_transdc_resp-reg_receiver"/>
</dbReference>
<keyword evidence="13" id="KW-1185">Reference proteome</keyword>
<keyword evidence="7 9" id="KW-0010">Activator</keyword>
<evidence type="ECO:0000313" key="12">
    <source>
        <dbReference type="EMBL" id="ANU14277.1"/>
    </source>
</evidence>
<dbReference type="AlphaFoldDB" id="A0A1C7DSA2"/>
<evidence type="ECO:0000256" key="10">
    <source>
        <dbReference type="PROSITE-ProRule" id="PRU00169"/>
    </source>
</evidence>
<evidence type="ECO:0000256" key="1">
    <source>
        <dbReference type="ARBA" id="ARBA00004496"/>
    </source>
</evidence>
<dbReference type="PANTHER" id="PTHR45526">
    <property type="entry name" value="TRANSCRIPTIONAL REGULATORY PROTEIN DPIA"/>
    <property type="match status" value="1"/>
</dbReference>
<evidence type="ECO:0000256" key="9">
    <source>
        <dbReference type="PIRNR" id="PIRNR006171"/>
    </source>
</evidence>
<comment type="subcellular location">
    <subcellularLocation>
        <location evidence="1 9">Cytoplasm</location>
    </subcellularLocation>
</comment>
<evidence type="ECO:0000256" key="5">
    <source>
        <dbReference type="ARBA" id="ARBA00023015"/>
    </source>
</evidence>
<dbReference type="GO" id="GO:0003677">
    <property type="term" value="F:DNA binding"/>
    <property type="evidence" value="ECO:0007669"/>
    <property type="project" value="UniProtKB-KW"/>
</dbReference>
<dbReference type="InterPro" id="IPR011006">
    <property type="entry name" value="CheY-like_superfamily"/>
</dbReference>
<dbReference type="InterPro" id="IPR048714">
    <property type="entry name" value="DpiA-like_HTH"/>
</dbReference>
<dbReference type="SUPFAM" id="SSF52172">
    <property type="entry name" value="CheY-like"/>
    <property type="match status" value="1"/>
</dbReference>
<dbReference type="Proteomes" id="UP000092687">
    <property type="component" value="Chromosome"/>
</dbReference>
<dbReference type="OrthoDB" id="9759232at2"/>
<accession>A0A1C7DSA2</accession>
<protein>
    <recommendedName>
        <fullName evidence="9">Transcriptional regulatory protein</fullName>
    </recommendedName>
</protein>
<dbReference type="GO" id="GO:0000156">
    <property type="term" value="F:phosphorelay response regulator activity"/>
    <property type="evidence" value="ECO:0007669"/>
    <property type="project" value="TreeGrafter"/>
</dbReference>
<dbReference type="InterPro" id="IPR051271">
    <property type="entry name" value="2C-system_Tx_regulators"/>
</dbReference>
<feature type="modified residue" description="4-aspartylphosphate" evidence="10">
    <location>
        <position position="54"/>
    </location>
</feature>
<dbReference type="KEGG" id="phc:BBI08_10555"/>
<dbReference type="PIRSF" id="PIRSF006171">
    <property type="entry name" value="RR_citrat_malat"/>
    <property type="match status" value="1"/>
</dbReference>
<dbReference type="Pfam" id="PF20714">
    <property type="entry name" value="HTH_64"/>
    <property type="match status" value="1"/>
</dbReference>
<dbReference type="Gene3D" id="3.40.50.2300">
    <property type="match status" value="1"/>
</dbReference>
<evidence type="ECO:0000313" key="13">
    <source>
        <dbReference type="Proteomes" id="UP000092687"/>
    </source>
</evidence>
<dbReference type="PROSITE" id="PS50110">
    <property type="entry name" value="RESPONSE_REGULATORY"/>
    <property type="match status" value="1"/>
</dbReference>
<feature type="domain" description="Response regulatory" evidence="11">
    <location>
        <begin position="3"/>
        <end position="119"/>
    </location>
</feature>
<keyword evidence="6 9" id="KW-0238">DNA-binding</keyword>
<evidence type="ECO:0000256" key="4">
    <source>
        <dbReference type="ARBA" id="ARBA00023012"/>
    </source>
</evidence>
<organism evidence="12 13">
    <name type="scientific">Planococcus halocryophilus</name>
    <dbReference type="NCBI Taxonomy" id="1215089"/>
    <lineage>
        <taxon>Bacteria</taxon>
        <taxon>Bacillati</taxon>
        <taxon>Bacillota</taxon>
        <taxon>Bacilli</taxon>
        <taxon>Bacillales</taxon>
        <taxon>Caryophanaceae</taxon>
        <taxon>Planococcus</taxon>
    </lineage>
</organism>
<keyword evidence="3 10" id="KW-0597">Phosphoprotein</keyword>
<keyword evidence="4 9" id="KW-0902">Two-component regulatory system</keyword>
<dbReference type="EMBL" id="CP016537">
    <property type="protein sequence ID" value="ANU14277.1"/>
    <property type="molecule type" value="Genomic_DNA"/>
</dbReference>
<keyword evidence="8 9" id="KW-0804">Transcription</keyword>
<dbReference type="GO" id="GO:0003700">
    <property type="term" value="F:DNA-binding transcription factor activity"/>
    <property type="evidence" value="ECO:0007669"/>
    <property type="project" value="InterPro"/>
</dbReference>
<dbReference type="SMART" id="SM00448">
    <property type="entry name" value="REC"/>
    <property type="match status" value="1"/>
</dbReference>
<reference evidence="12" key="1">
    <citation type="submission" date="2016-10" db="EMBL/GenBank/DDBJ databases">
        <authorList>
            <person name="de Groot N.N."/>
        </authorList>
    </citation>
    <scope>NUCLEOTIDE SEQUENCE</scope>
    <source>
        <strain evidence="12">DSM 24743</strain>
    </source>
</reference>
<evidence type="ECO:0000256" key="3">
    <source>
        <dbReference type="ARBA" id="ARBA00022553"/>
    </source>
</evidence>
<evidence type="ECO:0000256" key="6">
    <source>
        <dbReference type="ARBA" id="ARBA00023125"/>
    </source>
</evidence>
<gene>
    <name evidence="12" type="ORF">BBI08_10555</name>
</gene>
<keyword evidence="5 9" id="KW-0805">Transcription regulation</keyword>
<dbReference type="GO" id="GO:0005737">
    <property type="term" value="C:cytoplasm"/>
    <property type="evidence" value="ECO:0007669"/>
    <property type="project" value="UniProtKB-SubCell"/>
</dbReference>
<dbReference type="STRING" id="1215089.BBI08_10555"/>
<evidence type="ECO:0000256" key="7">
    <source>
        <dbReference type="ARBA" id="ARBA00023159"/>
    </source>
</evidence>
<sequence>MIQVYIAEDDFRVANIHEQFLKKIPEAQLLGKASNCQETLNAIQEHKIDLVILDNYMPDGLGIDLIDDIRSLSPQTDVILVSAENDKGYIEQAIRKGVKGIIIKPATLERFVSTIVKYIENKKTLQNTHDIDQHFLDDFFGVKLVQKPTIGAKGIDPLTLEKVRDVLTGNTLGITAEKMGEQMGASRTTARRYLEHLVTIEECYAELAYGIVGRPERHYYMKKD</sequence>
<dbReference type="PANTHER" id="PTHR45526:SF6">
    <property type="entry name" value="TRANSCRIPTIONAL REGULATORY PROTEIN CITT"/>
    <property type="match status" value="1"/>
</dbReference>